<dbReference type="GeneID" id="68111494"/>
<keyword evidence="2" id="KW-1185">Reference proteome</keyword>
<dbReference type="VEuPathDB" id="AmoebaDB:NfTy_067950"/>
<dbReference type="RefSeq" id="XP_044561694.1">
    <property type="nucleotide sequence ID" value="XM_044707673.1"/>
</dbReference>
<proteinExistence type="predicted"/>
<dbReference type="OMA" id="NGQCMSH"/>
<accession>A0A6A5BRR3</accession>
<evidence type="ECO:0008006" key="3">
    <source>
        <dbReference type="Google" id="ProtNLM"/>
    </source>
</evidence>
<evidence type="ECO:0000313" key="2">
    <source>
        <dbReference type="Proteomes" id="UP000444721"/>
    </source>
</evidence>
<organism evidence="1 2">
    <name type="scientific">Naegleria fowleri</name>
    <name type="common">Brain eating amoeba</name>
    <dbReference type="NCBI Taxonomy" id="5763"/>
    <lineage>
        <taxon>Eukaryota</taxon>
        <taxon>Discoba</taxon>
        <taxon>Heterolobosea</taxon>
        <taxon>Tetramitia</taxon>
        <taxon>Eutetramitia</taxon>
        <taxon>Vahlkampfiidae</taxon>
        <taxon>Naegleria</taxon>
    </lineage>
</organism>
<dbReference type="Proteomes" id="UP000444721">
    <property type="component" value="Unassembled WGS sequence"/>
</dbReference>
<reference evidence="1 2" key="1">
    <citation type="journal article" date="2019" name="Sci. Rep.">
        <title>Nanopore sequencing improves the draft genome of the human pathogenic amoeba Naegleria fowleri.</title>
        <authorList>
            <person name="Liechti N."/>
            <person name="Schurch N."/>
            <person name="Bruggmann R."/>
            <person name="Wittwer M."/>
        </authorList>
    </citation>
    <scope>NUCLEOTIDE SEQUENCE [LARGE SCALE GENOMIC DNA]</scope>
    <source>
        <strain evidence="1 2">ATCC 30894</strain>
    </source>
</reference>
<evidence type="ECO:0000313" key="1">
    <source>
        <dbReference type="EMBL" id="KAF0976981.1"/>
    </source>
</evidence>
<dbReference type="VEuPathDB" id="AmoebaDB:FDP41_004276"/>
<dbReference type="OrthoDB" id="17754at2759"/>
<protein>
    <recommendedName>
        <fullName evidence="3">Saposin B-type domain-containing protein</fullName>
    </recommendedName>
</protein>
<dbReference type="VEuPathDB" id="AmoebaDB:NF0097480"/>
<gene>
    <name evidence="1" type="ORF">FDP41_004276</name>
</gene>
<name>A0A6A5BRR3_NAEFO</name>
<dbReference type="AlphaFoldDB" id="A0A6A5BRR3"/>
<sequence length="296" mass="32139">MLIKLSTLALFSVLFSLYATMLVMGVSIQTGSTPSMADQLKHELKARLRTSPALFHKLVKLTIKQQQQGSSSGAAVSRLAMAKNSYELCDLCINLLDQTINNLVNIILNVGVIGGCGDICKYLSNFGSLTVVACNLVCDYLGVNEFINLIENADLDAIYGCQLVSLCPIRDCKAPVCAQFFNTRVVPAIVPKGTTFNAVSQLRVFNQTGTGELYFEVDGPVTADIAGGELKGQGFTPGNYDIQVQIQAQDDEQNQVVWFPGKYEFFVAACEGECGSKHPHSRILAESRAFFNITAN</sequence>
<dbReference type="EMBL" id="VFQX01000036">
    <property type="protein sequence ID" value="KAF0976981.1"/>
    <property type="molecule type" value="Genomic_DNA"/>
</dbReference>
<comment type="caution">
    <text evidence="1">The sequence shown here is derived from an EMBL/GenBank/DDBJ whole genome shotgun (WGS) entry which is preliminary data.</text>
</comment>